<name>A0ABS4IXC5_9BACL</name>
<comment type="caution">
    <text evidence="3">The sequence shown here is derived from an EMBL/GenBank/DDBJ whole genome shotgun (WGS) entry which is preliminary data.</text>
</comment>
<dbReference type="PANTHER" id="PTHR43649:SF27">
    <property type="entry name" value="EXTRACELLULAR SOLUTE-BINDING PROTEIN FAMILY 1"/>
    <property type="match status" value="1"/>
</dbReference>
<keyword evidence="4" id="KW-1185">Reference proteome</keyword>
<feature type="transmembrane region" description="Helical" evidence="2">
    <location>
        <begin position="12"/>
        <end position="32"/>
    </location>
</feature>
<dbReference type="InterPro" id="IPR050490">
    <property type="entry name" value="Bact_solute-bd_prot1"/>
</dbReference>
<gene>
    <name evidence="3" type="ORF">J2Z66_003357</name>
</gene>
<dbReference type="Gene3D" id="2.60.120.260">
    <property type="entry name" value="Galactose-binding domain-like"/>
    <property type="match status" value="2"/>
</dbReference>
<dbReference type="InterPro" id="IPR006059">
    <property type="entry name" value="SBP"/>
</dbReference>
<reference evidence="3 4" key="1">
    <citation type="submission" date="2021-03" db="EMBL/GenBank/DDBJ databases">
        <title>Genomic Encyclopedia of Type Strains, Phase IV (KMG-IV): sequencing the most valuable type-strain genomes for metagenomic binning, comparative biology and taxonomic classification.</title>
        <authorList>
            <person name="Goeker M."/>
        </authorList>
    </citation>
    <scope>NUCLEOTIDE SEQUENCE [LARGE SCALE GENOMIC DNA]</scope>
    <source>
        <strain evidence="3 4">DSM 26048</strain>
    </source>
</reference>
<evidence type="ECO:0000256" key="1">
    <source>
        <dbReference type="SAM" id="MobiDB-lite"/>
    </source>
</evidence>
<evidence type="ECO:0000313" key="4">
    <source>
        <dbReference type="Proteomes" id="UP001519287"/>
    </source>
</evidence>
<dbReference type="Gene3D" id="3.40.190.10">
    <property type="entry name" value="Periplasmic binding protein-like II"/>
    <property type="match status" value="1"/>
</dbReference>
<keyword evidence="2" id="KW-1133">Transmembrane helix</keyword>
<organism evidence="3 4">
    <name type="scientific">Paenibacillus eucommiae</name>
    <dbReference type="NCBI Taxonomy" id="1355755"/>
    <lineage>
        <taxon>Bacteria</taxon>
        <taxon>Bacillati</taxon>
        <taxon>Bacillota</taxon>
        <taxon>Bacilli</taxon>
        <taxon>Bacillales</taxon>
        <taxon>Paenibacillaceae</taxon>
        <taxon>Paenibacillus</taxon>
    </lineage>
</organism>
<feature type="region of interest" description="Disordered" evidence="1">
    <location>
        <begin position="981"/>
        <end position="1000"/>
    </location>
</feature>
<protein>
    <submittedName>
        <fullName evidence="3">ABC-type glycerol-3-phosphate transport system substrate-binding protein</fullName>
    </submittedName>
</protein>
<evidence type="ECO:0000256" key="2">
    <source>
        <dbReference type="SAM" id="Phobius"/>
    </source>
</evidence>
<proteinExistence type="predicted"/>
<sequence length="1000" mass="112627">MIERSGIASRKGLYIGLAAACVFLIFAAFNGIRYIPPAGAPFADTVNQDQLMDTVLKTGQLKSEEVLYGRLLSDYVRKETPRYTGEEIEERSAPFLQMSQDAHVSEIDGVTSAMTEGENGWLEWEVDIPETALYQIQVQYQMLPGGRMGAERSLLIDGKRPFAEAARFLFPRMWQDNANVRLDDQGNEIRPEPIELREWREMTLQHPEGFYKRPFLFLLEQGKHTIRLTDIREPMAVSRISLTKPVEPRAYTEVESEYVRLGFANATAEMLTFQSEHPKEKSELSLWAEWTDDPRAEPKAVENIRYNAFGGERWKRGGQSAAWEIEVPEDGLYTLGFRYTTMVLNSASRRDILIDGRVPFAEMEEYAFPFVRGWHTEPLQDGAGKPFHFYLTKGKHTITLVSKVGPLRSPAVRTDEMASELNLIARQVIQITASSKDAEGKVTSDRNQDWNLERNIPDLSERLQRIRSALAGIEDEILAANGGARPSYLSTYASMAHLLDGMIRDTEKIPYRLNELGNLTGELNRAAIAMQEQPLMLDYLAVGAADAQFPQSTSSYLDLLVASGQRFWSSFSSNTSQVGKVYSEGNLQEKPVLNIWVARGREWAALTKNLIDEDFTPKTGIEVNVNTVPGDSEHLLLLAYTAGEAPDIAFGVSSQTPVDFAARNALLDLSSFADTKAVTDQFVAESLIPYRYAGGLWALPETQDFQMLFYRTDMFDSFGWKTPDTWEDVYQMLPLLQEQGLEFYYPSGVGGFAPFLFQRGGDFYASDQTRSKLDSPEAFTAFKEWTALSTNYKLPLKADFFQRFRLGEMPVGVGNYEFYVRLKTSAPELNGSWAMIPLPGMRSSDGEVDRSIGGAGQTAVILKTTKHPDAAWALLKWWLSEETQTRYGLEVEGLLGAGSRWNTANVRALQRMPWTKPEIEAILEQWSWFKEQPVVMGGYYTSRHLQNAWNKVVLNGDNPRTALEDAIKEIDKEILRKREEFNIKPTDTSSGGVEEGGGDS</sequence>
<keyword evidence="2" id="KW-0472">Membrane</keyword>
<keyword evidence="2" id="KW-0812">Transmembrane</keyword>
<dbReference type="PANTHER" id="PTHR43649">
    <property type="entry name" value="ARABINOSE-BINDING PROTEIN-RELATED"/>
    <property type="match status" value="1"/>
</dbReference>
<dbReference type="EMBL" id="JAGGLB010000010">
    <property type="protein sequence ID" value="MBP1991750.1"/>
    <property type="molecule type" value="Genomic_DNA"/>
</dbReference>
<dbReference type="Proteomes" id="UP001519287">
    <property type="component" value="Unassembled WGS sequence"/>
</dbReference>
<dbReference type="SUPFAM" id="SSF53850">
    <property type="entry name" value="Periplasmic binding protein-like II"/>
    <property type="match status" value="1"/>
</dbReference>
<dbReference type="Pfam" id="PF01547">
    <property type="entry name" value="SBP_bac_1"/>
    <property type="match status" value="1"/>
</dbReference>
<dbReference type="RefSeq" id="WP_209972483.1">
    <property type="nucleotide sequence ID" value="NZ_JAGGLB010000010.1"/>
</dbReference>
<accession>A0ABS4IXC5</accession>
<evidence type="ECO:0000313" key="3">
    <source>
        <dbReference type="EMBL" id="MBP1991750.1"/>
    </source>
</evidence>